<keyword evidence="1" id="KW-0732">Signal</keyword>
<evidence type="ECO:0000256" key="1">
    <source>
        <dbReference type="SAM" id="SignalP"/>
    </source>
</evidence>
<dbReference type="RefSeq" id="WP_072485017.1">
    <property type="nucleotide sequence ID" value="NZ_CP108276.1"/>
</dbReference>
<dbReference type="STRING" id="1893.SAMN02787144_100582"/>
<proteinExistence type="predicted"/>
<gene>
    <name evidence="2" type="ORF">SAMN02787144_100582</name>
</gene>
<organism evidence="2 3">
    <name type="scientific">Streptomyces atratus</name>
    <dbReference type="NCBI Taxonomy" id="1893"/>
    <lineage>
        <taxon>Bacteria</taxon>
        <taxon>Bacillati</taxon>
        <taxon>Actinomycetota</taxon>
        <taxon>Actinomycetes</taxon>
        <taxon>Kitasatosporales</taxon>
        <taxon>Streptomycetaceae</taxon>
        <taxon>Streptomyces</taxon>
    </lineage>
</organism>
<reference evidence="2 3" key="1">
    <citation type="submission" date="2016-11" db="EMBL/GenBank/DDBJ databases">
        <authorList>
            <person name="Jaros S."/>
            <person name="Januszkiewicz K."/>
            <person name="Wedrychowicz H."/>
        </authorList>
    </citation>
    <scope>NUCLEOTIDE SEQUENCE [LARGE SCALE GENOMIC DNA]</scope>
    <source>
        <strain evidence="2 3">OK807</strain>
    </source>
</reference>
<evidence type="ECO:0008006" key="4">
    <source>
        <dbReference type="Google" id="ProtNLM"/>
    </source>
</evidence>
<dbReference type="EMBL" id="FPJO01000005">
    <property type="protein sequence ID" value="SFX67274.1"/>
    <property type="molecule type" value="Genomic_DNA"/>
</dbReference>
<feature type="signal peptide" evidence="1">
    <location>
        <begin position="1"/>
        <end position="32"/>
    </location>
</feature>
<dbReference type="AlphaFoldDB" id="A0A1K1YZ09"/>
<sequence>MRAAPKSVRPALLGALMAVAVGIPLSTSPASAASAQEMNGHWAPFSRCPVDDPAMLAADGRTDIAICVASHSESGSIKLGNTLATTGANDLQFGVVRNTATGESRIVPPAGGAIVGAPTEIPGGLLGLMCPSGIPVVSDICKQLTDNSLNRVVATVQSAGTPRNFDVAAGMQSGKTIVDIPVRIHLENPFLGSKCYIGTTSDPIVLRPQNLTQPAVASKRFDANGTANTGGLLNRIELTGNSQGDAAFAVPGVSGCGPLTLGELNWAVNLKTALPSAAGKNNLVLNNAATYTGGLASPGAAAPNAGRLLSESWHAGVAR</sequence>
<name>A0A1K1YZ09_STRAR</name>
<evidence type="ECO:0000313" key="2">
    <source>
        <dbReference type="EMBL" id="SFX67274.1"/>
    </source>
</evidence>
<accession>A0A1K1YZ09</accession>
<feature type="chain" id="PRO_5012046551" description="Secreted protein" evidence="1">
    <location>
        <begin position="33"/>
        <end position="319"/>
    </location>
</feature>
<evidence type="ECO:0000313" key="3">
    <source>
        <dbReference type="Proteomes" id="UP000181909"/>
    </source>
</evidence>
<protein>
    <recommendedName>
        <fullName evidence="4">Secreted protein</fullName>
    </recommendedName>
</protein>
<dbReference type="Proteomes" id="UP000181909">
    <property type="component" value="Unassembled WGS sequence"/>
</dbReference>